<dbReference type="EMBL" id="UYJE01009446">
    <property type="protein sequence ID" value="VDI73618.1"/>
    <property type="molecule type" value="Genomic_DNA"/>
</dbReference>
<keyword evidence="9" id="KW-0378">Hydrolase</keyword>
<dbReference type="PROSITE" id="PS00975">
    <property type="entry name" value="NMT_1"/>
    <property type="match status" value="1"/>
</dbReference>
<evidence type="ECO:0000256" key="6">
    <source>
        <dbReference type="ARBA" id="ARBA00023315"/>
    </source>
</evidence>
<dbReference type="InterPro" id="IPR009000">
    <property type="entry name" value="Transl_B-barrel_sf"/>
</dbReference>
<dbReference type="GO" id="GO:0004379">
    <property type="term" value="F:glycylpeptide N-tetradecanoyltransferase activity"/>
    <property type="evidence" value="ECO:0007669"/>
    <property type="project" value="UniProtKB-EC"/>
</dbReference>
<protein>
    <recommendedName>
        <fullName evidence="2">glycylpeptide N-tetradecanoyltransferase</fullName>
        <ecNumber evidence="2">2.3.1.97</ecNumber>
    </recommendedName>
</protein>
<dbReference type="GO" id="GO:0042256">
    <property type="term" value="P:cytosolic ribosome assembly"/>
    <property type="evidence" value="ECO:0007669"/>
    <property type="project" value="TreeGrafter"/>
</dbReference>
<dbReference type="Gene3D" id="3.40.50.300">
    <property type="entry name" value="P-loop containing nucleotide triphosphate hydrolases"/>
    <property type="match status" value="1"/>
</dbReference>
<dbReference type="GO" id="GO:0043022">
    <property type="term" value="F:ribosome binding"/>
    <property type="evidence" value="ECO:0007669"/>
    <property type="project" value="TreeGrafter"/>
</dbReference>
<dbReference type="SUPFAM" id="SSF52540">
    <property type="entry name" value="P-loop containing nucleoside triphosphate hydrolases"/>
    <property type="match status" value="1"/>
</dbReference>
<dbReference type="InterPro" id="IPR041095">
    <property type="entry name" value="EFG_II"/>
</dbReference>
<accession>A0A8B6H4W7</accession>
<dbReference type="Proteomes" id="UP000596742">
    <property type="component" value="Unassembled WGS sequence"/>
</dbReference>
<dbReference type="EC" id="2.3.1.97" evidence="2"/>
<dbReference type="Gene3D" id="3.30.70.240">
    <property type="match status" value="1"/>
</dbReference>
<dbReference type="Pfam" id="PF01233">
    <property type="entry name" value="NMT"/>
    <property type="match status" value="1"/>
</dbReference>
<dbReference type="InterPro" id="IPR000795">
    <property type="entry name" value="T_Tr_GTP-bd_dom"/>
</dbReference>
<dbReference type="CDD" id="cd16268">
    <property type="entry name" value="EF2_II"/>
    <property type="match status" value="1"/>
</dbReference>
<dbReference type="Gene3D" id="3.30.230.10">
    <property type="match status" value="1"/>
</dbReference>
<comment type="similarity">
    <text evidence="1">Belongs to the NMT family.</text>
</comment>
<dbReference type="FunFam" id="3.90.1430.10:FF:000002">
    <property type="entry name" value="Elongation factor like GTPase 1"/>
    <property type="match status" value="1"/>
</dbReference>
<dbReference type="InterPro" id="IPR022677">
    <property type="entry name" value="NMT_C"/>
</dbReference>
<dbReference type="Pfam" id="PF14492">
    <property type="entry name" value="EFG_III"/>
    <property type="match status" value="1"/>
</dbReference>
<dbReference type="Pfam" id="PF02799">
    <property type="entry name" value="NMT_C"/>
    <property type="match status" value="1"/>
</dbReference>
<dbReference type="InterPro" id="IPR004161">
    <property type="entry name" value="EFTu-like_2"/>
</dbReference>
<evidence type="ECO:0000256" key="4">
    <source>
        <dbReference type="ARBA" id="ARBA00022741"/>
    </source>
</evidence>
<reference evidence="9" key="1">
    <citation type="submission" date="2018-11" db="EMBL/GenBank/DDBJ databases">
        <authorList>
            <person name="Alioto T."/>
            <person name="Alioto T."/>
        </authorList>
    </citation>
    <scope>NUCLEOTIDE SEQUENCE</scope>
</reference>
<keyword evidence="6" id="KW-0012">Acyltransferase</keyword>
<dbReference type="GO" id="GO:0005829">
    <property type="term" value="C:cytosol"/>
    <property type="evidence" value="ECO:0007669"/>
    <property type="project" value="TreeGrafter"/>
</dbReference>
<evidence type="ECO:0000256" key="7">
    <source>
        <dbReference type="SAM" id="MobiDB-lite"/>
    </source>
</evidence>
<dbReference type="CDD" id="cd01681">
    <property type="entry name" value="aeEF2_snRNP_like_IV"/>
    <property type="match status" value="1"/>
</dbReference>
<dbReference type="CDD" id="cd04096">
    <property type="entry name" value="eEF2_snRNP_like_C"/>
    <property type="match status" value="1"/>
</dbReference>
<dbReference type="InterPro" id="IPR022676">
    <property type="entry name" value="NMT_N"/>
</dbReference>
<dbReference type="PROSITE" id="PS00976">
    <property type="entry name" value="NMT_2"/>
    <property type="match status" value="1"/>
</dbReference>
<dbReference type="Gene3D" id="3.90.1430.10">
    <property type="entry name" value="Yeast translation eEF2 (G' domain)"/>
    <property type="match status" value="1"/>
</dbReference>
<dbReference type="OrthoDB" id="364892at2759"/>
<dbReference type="InterPro" id="IPR016181">
    <property type="entry name" value="Acyl_CoA_acyltransferase"/>
</dbReference>
<dbReference type="PANTHER" id="PTHR42908:SF3">
    <property type="entry name" value="ELONGATION FACTOR-LIKE GTPASE 1"/>
    <property type="match status" value="1"/>
</dbReference>
<dbReference type="Pfam" id="PF25118">
    <property type="entry name" value="EFL1"/>
    <property type="match status" value="1"/>
</dbReference>
<evidence type="ECO:0000256" key="2">
    <source>
        <dbReference type="ARBA" id="ARBA00012923"/>
    </source>
</evidence>
<feature type="compositionally biased region" description="Polar residues" evidence="7">
    <location>
        <begin position="451"/>
        <end position="463"/>
    </location>
</feature>
<dbReference type="SMART" id="SM00838">
    <property type="entry name" value="EFG_C"/>
    <property type="match status" value="1"/>
</dbReference>
<dbReference type="FunFam" id="3.40.630.170:FF:000001">
    <property type="entry name" value="Glycylpeptide N-tetradecanoyltransferase"/>
    <property type="match status" value="1"/>
</dbReference>
<feature type="compositionally biased region" description="Basic residues" evidence="7">
    <location>
        <begin position="1083"/>
        <end position="1095"/>
    </location>
</feature>
<dbReference type="FunFam" id="3.40.50.300:FF:000746">
    <property type="entry name" value="Ribosome assembly protein 1"/>
    <property type="match status" value="1"/>
</dbReference>
<dbReference type="InterPro" id="IPR020568">
    <property type="entry name" value="Ribosomal_Su5_D2-typ_SF"/>
</dbReference>
<dbReference type="PANTHER" id="PTHR42908">
    <property type="entry name" value="TRANSLATION ELONGATION FACTOR-RELATED"/>
    <property type="match status" value="1"/>
</dbReference>
<feature type="region of interest" description="Disordered" evidence="7">
    <location>
        <begin position="441"/>
        <end position="496"/>
    </location>
</feature>
<dbReference type="InterPro" id="IPR014721">
    <property type="entry name" value="Ribsml_uS5_D2-typ_fold_subgr"/>
</dbReference>
<comment type="caution">
    <text evidence="9">The sequence shown here is derived from an EMBL/GenBank/DDBJ whole genome shotgun (WGS) entry which is preliminary data.</text>
</comment>
<dbReference type="InterPro" id="IPR022678">
    <property type="entry name" value="NMT_CS"/>
</dbReference>
<dbReference type="SUPFAM" id="SSF54211">
    <property type="entry name" value="Ribosomal protein S5 domain 2-like"/>
    <property type="match status" value="1"/>
</dbReference>
<dbReference type="GO" id="GO:0005525">
    <property type="term" value="F:GTP binding"/>
    <property type="evidence" value="ECO:0007669"/>
    <property type="project" value="UniProtKB-KW"/>
</dbReference>
<keyword evidence="3" id="KW-0808">Transferase</keyword>
<dbReference type="Pfam" id="PF03144">
    <property type="entry name" value="GTP_EFTU_D2"/>
    <property type="match status" value="1"/>
</dbReference>
<proteinExistence type="inferred from homology"/>
<dbReference type="Gene3D" id="3.40.630.170">
    <property type="match status" value="1"/>
</dbReference>
<dbReference type="Gene3D" id="2.40.30.10">
    <property type="entry name" value="Translation factors"/>
    <property type="match status" value="1"/>
</dbReference>
<keyword evidence="10" id="KW-1185">Reference proteome</keyword>
<dbReference type="InterPro" id="IPR000640">
    <property type="entry name" value="EFG_V-like"/>
</dbReference>
<feature type="domain" description="Tr-type G" evidence="8">
    <location>
        <begin position="17"/>
        <end position="365"/>
    </location>
</feature>
<dbReference type="SUPFAM" id="SSF54980">
    <property type="entry name" value="EF-G C-terminal domain-like"/>
    <property type="match status" value="2"/>
</dbReference>
<sequence>MKTLDTKALSALQKKPSCIRNICILAHVDHGKTTLADSLVASNGIISQRMAGKLRYMDSREDEQIRGITMKSSAISLMYKHSENDYLINLIDSPGHVDFSSEVSTAVRLCDGAIVVVDVVEGVCPQTHAVLRQAWLENIKPILVLNKIDRLIAELKMDPLEAFYQLQQTLEQVNLVTSELFTSEIMEKSSNQSNGNVNIEEFQSHDTTSTFEDTEKERNIFFSPDQGNVIFASAVDGWGFTCGQFAKLFSKKTGINKDVLLKTLWGDYFLNSKTKRIMKGAQTKGKKPLFVQVVLENIWSVYEAVYVRKDKDMIEKIVNSLDLKVSPRDIKHNDPKVQIKAITTQWLPLSEAVLGAVVEKLPSPLQITGDRIEKLMCPHGKRFDKLPQKTQQLKEDFMKCIATEEAPVIVFVSKMVPVERTDLPQNKQRPLTDEDIQKRREQARLRHAQRMATSDMGQTTSSESGEKLEQPTGSKIIEEEDVSDKESPVGSDTEPEADQTFIAFARVMSGVVKKGQKLYVLGPKHDPEVALKEETSGHQIDDSLSIKDLSSDIHITVATVTDVYLFMGRELELTDSVPAGNVLGIGGLEDHILKSGTVSSTVACPAFTDLYFDASPIVRVALEPKHAVDMKKLVQGLKLLNQADPCVQVMVQETGEHVIVTAGEVHLQRCVDDLKERYAKIELNVSEAIVPFRETIIIPPKVDMVNEVIQDTNVVIKTSRMKEFEDDDEVLKPGLIQTYTANKKCCVVIRAQPLPDDITKLLEDSIDLLKVLDHLNKTSDIVSLNLTIQEGIKDFKSKLSKIFDESGKFWRGAVDQIWAFGPRRVGPNLLLNRIPEYKRQTVWTCLDNESEGNGELWDLDNSFVSGFQIATLSGPLCEEPMRGVCFVIEKWEMMNDTDKSKDSIEKESHLQNESRSECSKTSVNDCDIDNIQKLTSKMDFGSKCNSENEVSCDKIEDSVSRKKTETYGQFSGQLISCIKDGCRKAFQTQSQRLVVAMYKCNIQATAEVLGKLFAVLGKRNGRVIEDEMREGSQIFNIIAALPVVESFGFADDIRKKTSGLASPQLVFSHWEVLRPTRLDGVSRKKHKKYLKKRKHKDIERSSGDSDGQMMNDDDETHIPNANRLPVITSKSDQTSGMEADSESQGSGSKGSGEGKRDLENDAVLMNAGASGPISENAPDPSTLKLQRIQKAVELLTLSSQGAPKSMEEASKKRYQFWETQPVPKINEKIHASENQEIETDKPTEEIRQDPYSLPGGFQWDTLDLNDPLILKELYTLLNENYVEDDDNMFRFDYSPEFLQWALQPPGWRKDWHCGVRALKSAKLVGFISAVPANIKIYEKTKHLVEINFLCVHKKLRSKRVAPVLVREITRRVHTHGLFQAVYTAGVVLPKPVACCRYWHRSLNPRKLIEVKFSHLSRNMTMQRTLKLYKLPDTPKTPGFRKFTPTDVPEAYKCLKKYLLKFDLAPLFTEEEFRHWFIPRPGIIDSFVVERNGEVTDFVSFYTLPSTVVHHPVHKTLKAAYSFYNVSGKTPWFDLMQDALIIAKTMGFDVFNALDLMDNKQFLEKLKFGIGDGNLQYYLYNWKCPQMNPEKIGLVLH</sequence>
<dbReference type="PROSITE" id="PS51722">
    <property type="entry name" value="G_TR_2"/>
    <property type="match status" value="1"/>
</dbReference>
<dbReference type="InterPro" id="IPR035647">
    <property type="entry name" value="EFG_III/V"/>
</dbReference>
<dbReference type="SUPFAM" id="SSF50447">
    <property type="entry name" value="Translation proteins"/>
    <property type="match status" value="1"/>
</dbReference>
<gene>
    <name evidence="9" type="ORF">MGAL_10B023988</name>
</gene>
<dbReference type="GO" id="GO:1990904">
    <property type="term" value="C:ribonucleoprotein complex"/>
    <property type="evidence" value="ECO:0007669"/>
    <property type="project" value="TreeGrafter"/>
</dbReference>
<dbReference type="PRINTS" id="PR00315">
    <property type="entry name" value="ELONGATNFCT"/>
</dbReference>
<evidence type="ECO:0000256" key="5">
    <source>
        <dbReference type="ARBA" id="ARBA00023134"/>
    </source>
</evidence>
<dbReference type="InterPro" id="IPR005225">
    <property type="entry name" value="Small_GTP-bd"/>
</dbReference>
<evidence type="ECO:0000256" key="3">
    <source>
        <dbReference type="ARBA" id="ARBA00022679"/>
    </source>
</evidence>
<feature type="region of interest" description="Disordered" evidence="7">
    <location>
        <begin position="1083"/>
        <end position="1156"/>
    </location>
</feature>
<organism evidence="9 10">
    <name type="scientific">Mytilus galloprovincialis</name>
    <name type="common">Mediterranean mussel</name>
    <dbReference type="NCBI Taxonomy" id="29158"/>
    <lineage>
        <taxon>Eukaryota</taxon>
        <taxon>Metazoa</taxon>
        <taxon>Spiralia</taxon>
        <taxon>Lophotrochozoa</taxon>
        <taxon>Mollusca</taxon>
        <taxon>Bivalvia</taxon>
        <taxon>Autobranchia</taxon>
        <taxon>Pteriomorphia</taxon>
        <taxon>Mytilida</taxon>
        <taxon>Mytiloidea</taxon>
        <taxon>Mytilidae</taxon>
        <taxon>Mytilinae</taxon>
        <taxon>Mytilus</taxon>
    </lineage>
</organism>
<dbReference type="GO" id="GO:0003924">
    <property type="term" value="F:GTPase activity"/>
    <property type="evidence" value="ECO:0007669"/>
    <property type="project" value="InterPro"/>
</dbReference>
<evidence type="ECO:0000256" key="1">
    <source>
        <dbReference type="ARBA" id="ARBA00009469"/>
    </source>
</evidence>
<feature type="region of interest" description="Disordered" evidence="7">
    <location>
        <begin position="897"/>
        <end position="916"/>
    </location>
</feature>
<dbReference type="Pfam" id="PF00009">
    <property type="entry name" value="GTP_EFTU"/>
    <property type="match status" value="1"/>
</dbReference>
<evidence type="ECO:0000259" key="8">
    <source>
        <dbReference type="PROSITE" id="PS51722"/>
    </source>
</evidence>
<name>A0A8B6H4W7_MYTGA</name>
<dbReference type="Pfam" id="PF00679">
    <property type="entry name" value="EFG_C"/>
    <property type="match status" value="1"/>
</dbReference>
<dbReference type="InterPro" id="IPR056752">
    <property type="entry name" value="EFL1"/>
</dbReference>
<keyword evidence="5" id="KW-0342">GTP-binding</keyword>
<dbReference type="CDD" id="cd01885">
    <property type="entry name" value="EF2"/>
    <property type="match status" value="1"/>
</dbReference>
<dbReference type="SUPFAM" id="SSF55729">
    <property type="entry name" value="Acyl-CoA N-acyltransferases (Nat)"/>
    <property type="match status" value="2"/>
</dbReference>
<dbReference type="FunFam" id="3.30.70.870:FF:000002">
    <property type="entry name" value="Translation elongation factor 2"/>
    <property type="match status" value="1"/>
</dbReference>
<keyword evidence="4" id="KW-0547">Nucleotide-binding</keyword>
<dbReference type="CDD" id="cd16261">
    <property type="entry name" value="EF2_snRNP_III"/>
    <property type="match status" value="1"/>
</dbReference>
<evidence type="ECO:0000313" key="10">
    <source>
        <dbReference type="Proteomes" id="UP000596742"/>
    </source>
</evidence>
<dbReference type="InterPro" id="IPR027417">
    <property type="entry name" value="P-loop_NTPase"/>
</dbReference>
<dbReference type="NCBIfam" id="TIGR00231">
    <property type="entry name" value="small_GTP"/>
    <property type="match status" value="1"/>
</dbReference>
<evidence type="ECO:0000313" key="9">
    <source>
        <dbReference type="EMBL" id="VDI73618.1"/>
    </source>
</evidence>
<dbReference type="Gene3D" id="3.30.70.870">
    <property type="entry name" value="Elongation Factor G (Translational Gtpase), domain 3"/>
    <property type="match status" value="1"/>
</dbReference>